<dbReference type="PROSITE" id="PS51328">
    <property type="entry name" value="L_LECTIN_LIKE"/>
    <property type="match status" value="1"/>
</dbReference>
<dbReference type="InterPro" id="IPR005052">
    <property type="entry name" value="Lectin_leg"/>
</dbReference>
<dbReference type="GO" id="GO:0030134">
    <property type="term" value="C:COPII-coated ER to Golgi transport vesicle"/>
    <property type="evidence" value="ECO:0007669"/>
    <property type="project" value="TreeGrafter"/>
</dbReference>
<dbReference type="GO" id="GO:0006888">
    <property type="term" value="P:endoplasmic reticulum to Golgi vesicle-mediated transport"/>
    <property type="evidence" value="ECO:0007669"/>
    <property type="project" value="TreeGrafter"/>
</dbReference>
<feature type="domain" description="L-type lectin-like" evidence="9">
    <location>
        <begin position="27"/>
        <end position="263"/>
    </location>
</feature>
<dbReference type="EMBL" id="CAKLBY020000101">
    <property type="protein sequence ID" value="CAK7926787.1"/>
    <property type="molecule type" value="Genomic_DNA"/>
</dbReference>
<feature type="coiled-coil region" evidence="6">
    <location>
        <begin position="318"/>
        <end position="349"/>
    </location>
</feature>
<keyword evidence="2 7" id="KW-0812">Transmembrane</keyword>
<evidence type="ECO:0000256" key="8">
    <source>
        <dbReference type="SAM" id="SignalP"/>
    </source>
</evidence>
<evidence type="ECO:0000313" key="10">
    <source>
        <dbReference type="EMBL" id="CAK7897530.1"/>
    </source>
</evidence>
<keyword evidence="6" id="KW-0175">Coiled coil</keyword>
<dbReference type="GO" id="GO:0005789">
    <property type="term" value="C:endoplasmic reticulum membrane"/>
    <property type="evidence" value="ECO:0007669"/>
    <property type="project" value="TreeGrafter"/>
</dbReference>
<dbReference type="CDD" id="cd07308">
    <property type="entry name" value="lectin_leg-like"/>
    <property type="match status" value="1"/>
</dbReference>
<dbReference type="EMBL" id="CAKLBY020000014">
    <property type="protein sequence ID" value="CAK7897530.1"/>
    <property type="molecule type" value="Genomic_DNA"/>
</dbReference>
<keyword evidence="3 8" id="KW-0732">Signal</keyword>
<dbReference type="InterPro" id="IPR051136">
    <property type="entry name" value="Intracellular_Lectin-GPT"/>
</dbReference>
<feature type="transmembrane region" description="Helical" evidence="7">
    <location>
        <begin position="388"/>
        <end position="407"/>
    </location>
</feature>
<dbReference type="GO" id="GO:0000139">
    <property type="term" value="C:Golgi membrane"/>
    <property type="evidence" value="ECO:0007669"/>
    <property type="project" value="TreeGrafter"/>
</dbReference>
<evidence type="ECO:0000313" key="11">
    <source>
        <dbReference type="EMBL" id="CAK7926787.1"/>
    </source>
</evidence>
<proteinExistence type="predicted"/>
<dbReference type="SUPFAM" id="SSF49899">
    <property type="entry name" value="Concanavalin A-like lectins/glucanases"/>
    <property type="match status" value="1"/>
</dbReference>
<comment type="subcellular location">
    <subcellularLocation>
        <location evidence="1">Membrane</location>
        <topology evidence="1">Single-pass type I membrane protein</topology>
    </subcellularLocation>
</comment>
<evidence type="ECO:0000256" key="2">
    <source>
        <dbReference type="ARBA" id="ARBA00022692"/>
    </source>
</evidence>
<dbReference type="Gene3D" id="2.60.120.200">
    <property type="match status" value="1"/>
</dbReference>
<dbReference type="AlphaFoldDB" id="A0AAV1TZ37"/>
<accession>A0AAV1TZ37</accession>
<dbReference type="PANTHER" id="PTHR12223">
    <property type="entry name" value="VESICULAR MANNOSE-BINDING LECTIN"/>
    <property type="match status" value="1"/>
</dbReference>
<comment type="caution">
    <text evidence="11">The sequence shown here is derived from an EMBL/GenBank/DDBJ whole genome shotgun (WGS) entry which is preliminary data.</text>
</comment>
<evidence type="ECO:0000256" key="5">
    <source>
        <dbReference type="ARBA" id="ARBA00023136"/>
    </source>
</evidence>
<dbReference type="Proteomes" id="UP001162060">
    <property type="component" value="Unassembled WGS sequence"/>
</dbReference>
<dbReference type="PANTHER" id="PTHR12223:SF28">
    <property type="entry name" value="LECTIN, MANNOSE BINDING 1 LIKE"/>
    <property type="match status" value="1"/>
</dbReference>
<organism evidence="11 12">
    <name type="scientific">Peronospora matthiolae</name>
    <dbReference type="NCBI Taxonomy" id="2874970"/>
    <lineage>
        <taxon>Eukaryota</taxon>
        <taxon>Sar</taxon>
        <taxon>Stramenopiles</taxon>
        <taxon>Oomycota</taxon>
        <taxon>Peronosporomycetes</taxon>
        <taxon>Peronosporales</taxon>
        <taxon>Peronosporaceae</taxon>
        <taxon>Peronospora</taxon>
    </lineage>
</organism>
<feature type="chain" id="PRO_5044714134" description="L-type lectin-like domain-containing protein" evidence="8">
    <location>
        <begin position="28"/>
        <end position="419"/>
    </location>
</feature>
<reference evidence="11" key="1">
    <citation type="submission" date="2024-01" db="EMBL/GenBank/DDBJ databases">
        <authorList>
            <person name="Webb A."/>
        </authorList>
    </citation>
    <scope>NUCLEOTIDE SEQUENCE</scope>
    <source>
        <strain evidence="11">Pm1</strain>
    </source>
</reference>
<evidence type="ECO:0000313" key="12">
    <source>
        <dbReference type="Proteomes" id="UP001162060"/>
    </source>
</evidence>
<evidence type="ECO:0000256" key="7">
    <source>
        <dbReference type="SAM" id="Phobius"/>
    </source>
</evidence>
<name>A0AAV1TZ37_9STRA</name>
<keyword evidence="4 7" id="KW-1133">Transmembrane helix</keyword>
<dbReference type="GO" id="GO:0005793">
    <property type="term" value="C:endoplasmic reticulum-Golgi intermediate compartment"/>
    <property type="evidence" value="ECO:0007669"/>
    <property type="project" value="TreeGrafter"/>
</dbReference>
<keyword evidence="5 7" id="KW-0472">Membrane</keyword>
<dbReference type="InterPro" id="IPR013320">
    <property type="entry name" value="ConA-like_dom_sf"/>
</dbReference>
<feature type="signal peptide" evidence="8">
    <location>
        <begin position="1"/>
        <end position="27"/>
    </location>
</feature>
<gene>
    <name evidence="11" type="ORF">PM001_LOCUS11937</name>
    <name evidence="10" type="ORF">PM001_LOCUS1460</name>
</gene>
<evidence type="ECO:0000259" key="9">
    <source>
        <dbReference type="PROSITE" id="PS51328"/>
    </source>
</evidence>
<dbReference type="GO" id="GO:0005537">
    <property type="term" value="F:D-mannose binding"/>
    <property type="evidence" value="ECO:0007669"/>
    <property type="project" value="TreeGrafter"/>
</dbReference>
<protein>
    <recommendedName>
        <fullName evidence="9">L-type lectin-like domain-containing protein</fullName>
    </recommendedName>
</protein>
<evidence type="ECO:0000256" key="1">
    <source>
        <dbReference type="ARBA" id="ARBA00004479"/>
    </source>
</evidence>
<dbReference type="Pfam" id="PF03388">
    <property type="entry name" value="Lectin_leg-like"/>
    <property type="match status" value="1"/>
</dbReference>
<evidence type="ECO:0000256" key="4">
    <source>
        <dbReference type="ARBA" id="ARBA00022989"/>
    </source>
</evidence>
<evidence type="ECO:0000256" key="3">
    <source>
        <dbReference type="ARBA" id="ARBA00022729"/>
    </source>
</evidence>
<evidence type="ECO:0000256" key="6">
    <source>
        <dbReference type="SAM" id="Coils"/>
    </source>
</evidence>
<sequence>MPVVCRHVAPLLLCGLVALLYRHPVSSEPLHSVSFKPPFELINEGNRRIVNTTWSHGGSADVKKHFVRLTTDRQSKRGYLWQKEPVQHDELSAILTFRISGQGKRWFGDGIGLWVTDQAVHAPGVNHGFTDKYTGIGIVIDTFVNSEHTGGHKDISVFVNDGTKSYDQMYDETRVGCNAAVRYHEQSAKFNPAHSISRIKVRIDKTRLIVEVDEHASGVWVACHEMTLPLRADWLQSSTIGITASTGALADNHDIIRFDAYSEFQDAMIGAVDSEAVMNSMSQDYKRWIDSPLCDTNCLVSLLQKEMSNFRIDAEHRFSDLKEKTENTVAKLKKQEAENERRVREIELKVRNGIDTSLEYTKKALANEVQEKITKQLEENPDIASGGWKTPFALLLIGLAAGAAYVYRKYQSLMKSHLL</sequence>